<accession>A0ACC0BUA2</accession>
<gene>
    <name evidence="1" type="ORF">M9H77_07122</name>
</gene>
<comment type="caution">
    <text evidence="1">The sequence shown here is derived from an EMBL/GenBank/DDBJ whole genome shotgun (WGS) entry which is preliminary data.</text>
</comment>
<evidence type="ECO:0000313" key="2">
    <source>
        <dbReference type="Proteomes" id="UP001060085"/>
    </source>
</evidence>
<organism evidence="1 2">
    <name type="scientific">Catharanthus roseus</name>
    <name type="common">Madagascar periwinkle</name>
    <name type="synonym">Vinca rosea</name>
    <dbReference type="NCBI Taxonomy" id="4058"/>
    <lineage>
        <taxon>Eukaryota</taxon>
        <taxon>Viridiplantae</taxon>
        <taxon>Streptophyta</taxon>
        <taxon>Embryophyta</taxon>
        <taxon>Tracheophyta</taxon>
        <taxon>Spermatophyta</taxon>
        <taxon>Magnoliopsida</taxon>
        <taxon>eudicotyledons</taxon>
        <taxon>Gunneridae</taxon>
        <taxon>Pentapetalae</taxon>
        <taxon>asterids</taxon>
        <taxon>lamiids</taxon>
        <taxon>Gentianales</taxon>
        <taxon>Apocynaceae</taxon>
        <taxon>Rauvolfioideae</taxon>
        <taxon>Vinceae</taxon>
        <taxon>Catharanthinae</taxon>
        <taxon>Catharanthus</taxon>
    </lineage>
</organism>
<sequence length="237" mass="26028">MGKNGTSWFSKTFFPSFFSSSPNPIPPTATPTLDCSSSDNLHETRLSRLSLILPPISATTIAAASLSSTTALPVTRHTRRGRRQHNETFCKGVVSRSPVNTPVGLGLLLSWREKMARPSHSQNCMSYCISRRDSGSIHDLTSFGGIDKGHVYGVRSVYNRYHRTLGGSSLSLVLLVSSAAMHEAFIERERGLWGYMQQAHDKFADFMTLFASHCGVQLDSVPTLFPLFLSPDDDATS</sequence>
<keyword evidence="2" id="KW-1185">Reference proteome</keyword>
<evidence type="ECO:0000313" key="1">
    <source>
        <dbReference type="EMBL" id="KAI5676172.1"/>
    </source>
</evidence>
<proteinExistence type="predicted"/>
<reference evidence="2" key="1">
    <citation type="journal article" date="2023" name="Nat. Plants">
        <title>Single-cell RNA sequencing provides a high-resolution roadmap for understanding the multicellular compartmentation of specialized metabolism.</title>
        <authorList>
            <person name="Sun S."/>
            <person name="Shen X."/>
            <person name="Li Y."/>
            <person name="Li Y."/>
            <person name="Wang S."/>
            <person name="Li R."/>
            <person name="Zhang H."/>
            <person name="Shen G."/>
            <person name="Guo B."/>
            <person name="Wei J."/>
            <person name="Xu J."/>
            <person name="St-Pierre B."/>
            <person name="Chen S."/>
            <person name="Sun C."/>
        </authorList>
    </citation>
    <scope>NUCLEOTIDE SEQUENCE [LARGE SCALE GENOMIC DNA]</scope>
</reference>
<name>A0ACC0BUA2_CATRO</name>
<protein>
    <submittedName>
        <fullName evidence="1">Uncharacterized protein</fullName>
    </submittedName>
</protein>
<dbReference type="Proteomes" id="UP001060085">
    <property type="component" value="Linkage Group LG02"/>
</dbReference>
<dbReference type="EMBL" id="CM044702">
    <property type="protein sequence ID" value="KAI5676172.1"/>
    <property type="molecule type" value="Genomic_DNA"/>
</dbReference>